<dbReference type="Gene3D" id="3.40.50.12580">
    <property type="match status" value="1"/>
</dbReference>
<dbReference type="PANTHER" id="PTHR37316">
    <property type="entry name" value="TEICHOIC ACID GLYCEROL-PHOSPHATE PRIMASE"/>
    <property type="match status" value="1"/>
</dbReference>
<dbReference type="InterPro" id="IPR007554">
    <property type="entry name" value="Glycerophosphate_synth"/>
</dbReference>
<dbReference type="GO" id="GO:0047355">
    <property type="term" value="F:CDP-glycerol glycerophosphotransferase activity"/>
    <property type="evidence" value="ECO:0007669"/>
    <property type="project" value="InterPro"/>
</dbReference>
<dbReference type="Pfam" id="PF04464">
    <property type="entry name" value="Glyphos_transf"/>
    <property type="match status" value="1"/>
</dbReference>
<dbReference type="SUPFAM" id="SSF53756">
    <property type="entry name" value="UDP-Glycosyltransferase/glycogen phosphorylase"/>
    <property type="match status" value="1"/>
</dbReference>
<dbReference type="GO" id="GO:0016020">
    <property type="term" value="C:membrane"/>
    <property type="evidence" value="ECO:0007669"/>
    <property type="project" value="InterPro"/>
</dbReference>
<dbReference type="InterPro" id="IPR043148">
    <property type="entry name" value="TagF_C"/>
</dbReference>
<comment type="caution">
    <text evidence="1">The sequence shown here is derived from an EMBL/GenBank/DDBJ whole genome shotgun (WGS) entry which is preliminary data.</text>
</comment>
<gene>
    <name evidence="1" type="ORF">VV61_05690</name>
</gene>
<sequence length="853" mass="100008">MILEEIKNKLTRKFEVDHIYVGEESIILTCRLENFINFNTKKFEVSVNGKKVPFKITSQHQHELVVMLKTDEVINQRDTQNIAFSLNGKQLWLTAAKKLKHIYQVENALYQVNIAKAISIKPYNTGHTVINEPVKLSLTPKKDEKLAVKSDKTIEGLLLINQNRMKTLDIRNGELDYAYIQDKIKIKKESFLIYAVEDANIYPVQINEAVDVPYYFMAYSWWGNILNITRDYYKVGKIDISQLIDDDVINLSFQSFDATGKDDQIEVGVVNFDYTDVIPLPTFTSLRKVSVKIPISLLTTPKRKKLFIRIDGETYLLRGNMEPYSGYRQIDSELYKLTVSEHYGITIAHKKPKIKADVNTIEEDALNIYFQPHEVYRHCDYYVTFEERESTNQYQIPIRKGEQDIPIDYAALNQLLTKKKSIIDVFITIYDGDELVRKDKIKFKEGIYKKDSVYTLKKHKEGANTTFFMLTLTPFKNIKFETFALSDTQIKILNENNVKNDNIWMIGERTDTAQESGIQFFEWLQQHTNADVYYVIDGDSEDYQDIKHMKNILRFGSDEHLKIAAQAKVVMSTHDIENIMPYKAAPEFWGYEDTIKIFLQHGVLGRKNVEYHKKYYDDPFDLFNVSSKYEKYDIVVDEMGYKPEEIAVTGLARFDRLPLKPKKQLKKVLIMPTWRDWLNSNEAFEKSEYLSRYLSLVNSEKLKALSEKYDLEINFYPHYRAQQFFQEYLADAELSHVNFIELGKKSVQDLLIEHDLLITDYSTVSTDFIYMDKPVIFYHFDVDQFFRKGILRPIDETFIGDIVYSENELVSKISDKINSRKPAHYDRSLIFDHIDHQNSQRIYDEICAKLEKE</sequence>
<dbReference type="PANTHER" id="PTHR37316:SF3">
    <property type="entry name" value="TEICHOIC ACID GLYCEROL-PHOSPHATE TRANSFERASE"/>
    <property type="match status" value="1"/>
</dbReference>
<reference evidence="1 2" key="1">
    <citation type="submission" date="2015-03" db="EMBL/GenBank/DDBJ databases">
        <title>Draft Genome Sequence of S. carnosus subsp. utilis LTH 7013, Isolated from South Tirolean Ham.</title>
        <authorList>
            <person name="Mueller A."/>
            <person name="Huptas C."/>
            <person name="Wenning M."/>
            <person name="Weiss A."/>
            <person name="Schmidt H."/>
        </authorList>
    </citation>
    <scope>NUCLEOTIDE SEQUENCE [LARGE SCALE GENOMIC DNA]</scope>
    <source>
        <strain evidence="1 2">LTH7013</strain>
    </source>
</reference>
<dbReference type="RefSeq" id="WP_046099819.1">
    <property type="nucleotide sequence ID" value="NZ_CP015552.1"/>
</dbReference>
<proteinExistence type="predicted"/>
<dbReference type="EMBL" id="LAIU01000003">
    <property type="protein sequence ID" value="KKB25587.1"/>
    <property type="molecule type" value="Genomic_DNA"/>
</dbReference>
<dbReference type="Proteomes" id="UP000033530">
    <property type="component" value="Unassembled WGS sequence"/>
</dbReference>
<name>A0AAJ0NH55_STACA</name>
<protein>
    <submittedName>
        <fullName evidence="1">CDP-glycerol glycerophosphotransferase</fullName>
    </submittedName>
</protein>
<accession>A0AAJ0NH55</accession>
<organism evidence="1 2">
    <name type="scientific">Staphylococcus carnosus</name>
    <dbReference type="NCBI Taxonomy" id="1281"/>
    <lineage>
        <taxon>Bacteria</taxon>
        <taxon>Bacillati</taxon>
        <taxon>Bacillota</taxon>
        <taxon>Bacilli</taxon>
        <taxon>Bacillales</taxon>
        <taxon>Staphylococcaceae</taxon>
        <taxon>Staphylococcus</taxon>
    </lineage>
</organism>
<dbReference type="AlphaFoldDB" id="A0AAJ0NH55"/>
<evidence type="ECO:0000313" key="1">
    <source>
        <dbReference type="EMBL" id="KKB25587.1"/>
    </source>
</evidence>
<evidence type="ECO:0000313" key="2">
    <source>
        <dbReference type="Proteomes" id="UP000033530"/>
    </source>
</evidence>
<dbReference type="InterPro" id="IPR051612">
    <property type="entry name" value="Teichoic_Acid_Biosynth"/>
</dbReference>